<dbReference type="InterPro" id="IPR002885">
    <property type="entry name" value="PPR_rpt"/>
</dbReference>
<dbReference type="FunFam" id="1.25.40.10:FF:000184">
    <property type="entry name" value="Pentatricopeptide repeat-containing protein, chloroplastic"/>
    <property type="match status" value="1"/>
</dbReference>
<dbReference type="Pfam" id="PF01535">
    <property type="entry name" value="PPR"/>
    <property type="match status" value="4"/>
</dbReference>
<dbReference type="InterPro" id="IPR011990">
    <property type="entry name" value="TPR-like_helical_dom_sf"/>
</dbReference>
<organism evidence="5 6">
    <name type="scientific">Olea europaea subsp. europaea</name>
    <dbReference type="NCBI Taxonomy" id="158383"/>
    <lineage>
        <taxon>Eukaryota</taxon>
        <taxon>Viridiplantae</taxon>
        <taxon>Streptophyta</taxon>
        <taxon>Embryophyta</taxon>
        <taxon>Tracheophyta</taxon>
        <taxon>Spermatophyta</taxon>
        <taxon>Magnoliopsida</taxon>
        <taxon>eudicotyledons</taxon>
        <taxon>Gunneridae</taxon>
        <taxon>Pentapetalae</taxon>
        <taxon>asterids</taxon>
        <taxon>lamiids</taxon>
        <taxon>Lamiales</taxon>
        <taxon>Oleaceae</taxon>
        <taxon>Oleeae</taxon>
        <taxon>Olea</taxon>
    </lineage>
</organism>
<evidence type="ECO:0000313" key="5">
    <source>
        <dbReference type="EMBL" id="CAA2988032.1"/>
    </source>
</evidence>
<reference evidence="5 6" key="1">
    <citation type="submission" date="2019-12" db="EMBL/GenBank/DDBJ databases">
        <authorList>
            <person name="Alioto T."/>
            <person name="Alioto T."/>
            <person name="Gomez Garrido J."/>
        </authorList>
    </citation>
    <scope>NUCLEOTIDE SEQUENCE [LARGE SCALE GENOMIC DNA]</scope>
</reference>
<sequence length="694" mass="78986">MLRTVVLLMSERQKLAELIRKCSRNLFLDQGKEVHGAVVRKDYGSDLMINNDLIDMYGKCGRMSIAYAVFDRMPERNVVSWTALMCGYLQEGNAKASLSLFRHMGFSCVRPNEYTFSTNIKACAFLDVLENGMQIHGLCTKSGFEGYPVVGNSIIDMYSKCGKINEAERMFHDMPVRSLITWNVMISGYSLFEDMCDRSLHLFKEMQIQGEIPDNYTFTSTLKACRGLGAFQEGTQIHAFLIIRGCSIPVQNFISGALIDLYVQCGYLFQARKVFDQMETKSVASWTTLIIGYAQEGNLSEAMDLFRQLQESRIPIDGFVLSSMISVFADFALAESGKQMHSYAIKTPSGLDTSVANSIVDMYLKSGLTEEAELLFVNMPEKNKISYTVMITGYGKYGLGNDAMDLFEKMQQDNIEPDHVTYLALLSACSHSGLVEESQRYFTQLCNSYQIKTRVEHYACMVDILGRAGRLKEAKKLIQRMPIRPNIGIWQTLLSACRVHKDVELGREVGEILLRLDGENPVNYVLLSNVFADALYWKECERLRGLVKAKGLKKEAGRSWVEIDKEMHFFYTGDETHPLTRKIHKILKEMEKKMKEVMGYAYEVRYALHDVEEESKEENLRVHSEKLAVGLALVCGGMQKEGQPIRIFKNLRICGDCHEFIKGLSKILEKLFLVRDANRFHKFENGECSCGDYW</sequence>
<dbReference type="PROSITE" id="PS51375">
    <property type="entry name" value="PPR"/>
    <property type="match status" value="4"/>
</dbReference>
<dbReference type="AlphaFoldDB" id="A0A8S0SA21"/>
<dbReference type="Gramene" id="OE9A001289T1">
    <property type="protein sequence ID" value="OE9A001289C1"/>
    <property type="gene ID" value="OE9A001289"/>
</dbReference>
<dbReference type="Gene3D" id="1.25.40.10">
    <property type="entry name" value="Tetratricopeptide repeat domain"/>
    <property type="match status" value="5"/>
</dbReference>
<dbReference type="Proteomes" id="UP000594638">
    <property type="component" value="Unassembled WGS sequence"/>
</dbReference>
<evidence type="ECO:0000313" key="6">
    <source>
        <dbReference type="Proteomes" id="UP000594638"/>
    </source>
</evidence>
<keyword evidence="6" id="KW-1185">Reference proteome</keyword>
<dbReference type="GO" id="GO:0009451">
    <property type="term" value="P:RNA modification"/>
    <property type="evidence" value="ECO:0007669"/>
    <property type="project" value="InterPro"/>
</dbReference>
<dbReference type="Pfam" id="PF13041">
    <property type="entry name" value="PPR_2"/>
    <property type="match status" value="3"/>
</dbReference>
<keyword evidence="2" id="KW-0677">Repeat</keyword>
<evidence type="ECO:0000256" key="1">
    <source>
        <dbReference type="ARBA" id="ARBA00006643"/>
    </source>
</evidence>
<dbReference type="EMBL" id="CACTIH010003963">
    <property type="protein sequence ID" value="CAA2988032.1"/>
    <property type="molecule type" value="Genomic_DNA"/>
</dbReference>
<dbReference type="FunFam" id="1.25.40.10:FF:001320">
    <property type="entry name" value="Pentatricopeptide repeat-containing protein At5g39350"/>
    <property type="match status" value="1"/>
</dbReference>
<feature type="domain" description="DYW" evidence="4">
    <location>
        <begin position="599"/>
        <end position="694"/>
    </location>
</feature>
<gene>
    <name evidence="5" type="ORF">OLEA9_A001289</name>
</gene>
<dbReference type="InterPro" id="IPR046848">
    <property type="entry name" value="E_motif"/>
</dbReference>
<dbReference type="GO" id="GO:0003723">
    <property type="term" value="F:RNA binding"/>
    <property type="evidence" value="ECO:0007669"/>
    <property type="project" value="InterPro"/>
</dbReference>
<dbReference type="InterPro" id="IPR046960">
    <property type="entry name" value="PPR_At4g14850-like_plant"/>
</dbReference>
<dbReference type="Pfam" id="PF14432">
    <property type="entry name" value="DYW_deaminase"/>
    <property type="match status" value="1"/>
</dbReference>
<comment type="similarity">
    <text evidence="1">Belongs to the PPR family. PCMP-H subfamily.</text>
</comment>
<proteinExistence type="inferred from homology"/>
<evidence type="ECO:0000259" key="4">
    <source>
        <dbReference type="Pfam" id="PF14432"/>
    </source>
</evidence>
<evidence type="ECO:0000256" key="3">
    <source>
        <dbReference type="PROSITE-ProRule" id="PRU00708"/>
    </source>
</evidence>
<evidence type="ECO:0000256" key="2">
    <source>
        <dbReference type="ARBA" id="ARBA00022737"/>
    </source>
</evidence>
<accession>A0A8S0SA21</accession>
<feature type="repeat" description="PPR" evidence="3">
    <location>
        <begin position="282"/>
        <end position="316"/>
    </location>
</feature>
<feature type="repeat" description="PPR" evidence="3">
    <location>
        <begin position="77"/>
        <end position="111"/>
    </location>
</feature>
<comment type="caution">
    <text evidence="5">The sequence shown here is derived from an EMBL/GenBank/DDBJ whole genome shotgun (WGS) entry which is preliminary data.</text>
</comment>
<feature type="repeat" description="PPR" evidence="3">
    <location>
        <begin position="383"/>
        <end position="417"/>
    </location>
</feature>
<dbReference type="GO" id="GO:0008270">
    <property type="term" value="F:zinc ion binding"/>
    <property type="evidence" value="ECO:0007669"/>
    <property type="project" value="InterPro"/>
</dbReference>
<dbReference type="OrthoDB" id="185373at2759"/>
<dbReference type="Pfam" id="PF20431">
    <property type="entry name" value="E_motif"/>
    <property type="match status" value="1"/>
</dbReference>
<dbReference type="FunFam" id="1.25.40.10:FF:000343">
    <property type="entry name" value="Pentatricopeptide repeat-containing protein At3g58590"/>
    <property type="match status" value="1"/>
</dbReference>
<dbReference type="NCBIfam" id="TIGR00756">
    <property type="entry name" value="PPR"/>
    <property type="match status" value="5"/>
</dbReference>
<dbReference type="PANTHER" id="PTHR47926">
    <property type="entry name" value="PENTATRICOPEPTIDE REPEAT-CONTAINING PROTEIN"/>
    <property type="match status" value="1"/>
</dbReference>
<name>A0A8S0SA21_OLEEU</name>
<protein>
    <submittedName>
        <fullName evidence="5">Pentatricopeptide repeat-containing At3g15130</fullName>
    </submittedName>
</protein>
<dbReference type="PANTHER" id="PTHR47926:SF504">
    <property type="entry name" value="(WILD MALAYSIAN BANANA) HYPOTHETICAL PROTEIN"/>
    <property type="match status" value="1"/>
</dbReference>
<feature type="repeat" description="PPR" evidence="3">
    <location>
        <begin position="178"/>
        <end position="213"/>
    </location>
</feature>
<dbReference type="InterPro" id="IPR032867">
    <property type="entry name" value="DYW_dom"/>
</dbReference>